<sequence length="109" mass="12942">MEWQKWEALPEELQLLLKEALKAFCYNYYSFITYQDAIAMTYYADYGTEVFTVSDELQADIAKRTNELVALYCEEDPLYKEIFLNQQAFIKTFRAQSTLVQPKIYSIFD</sequence>
<protein>
    <submittedName>
        <fullName evidence="1">Uncharacterized protein</fullName>
    </submittedName>
</protein>
<accession>X1KYV0</accession>
<dbReference type="Gene3D" id="3.40.190.170">
    <property type="entry name" value="Bacterial extracellular solute-binding protein, family 7"/>
    <property type="match status" value="1"/>
</dbReference>
<dbReference type="EMBL" id="BARV01010435">
    <property type="protein sequence ID" value="GAI12257.1"/>
    <property type="molecule type" value="Genomic_DNA"/>
</dbReference>
<dbReference type="InterPro" id="IPR038404">
    <property type="entry name" value="TRAP_DctP_sf"/>
</dbReference>
<dbReference type="AlphaFoldDB" id="X1KYV0"/>
<gene>
    <name evidence="1" type="ORF">S06H3_20198</name>
</gene>
<organism evidence="1">
    <name type="scientific">marine sediment metagenome</name>
    <dbReference type="NCBI Taxonomy" id="412755"/>
    <lineage>
        <taxon>unclassified sequences</taxon>
        <taxon>metagenomes</taxon>
        <taxon>ecological metagenomes</taxon>
    </lineage>
</organism>
<evidence type="ECO:0000313" key="1">
    <source>
        <dbReference type="EMBL" id="GAI12257.1"/>
    </source>
</evidence>
<name>X1KYV0_9ZZZZ</name>
<comment type="caution">
    <text evidence="1">The sequence shown here is derived from an EMBL/GenBank/DDBJ whole genome shotgun (WGS) entry which is preliminary data.</text>
</comment>
<proteinExistence type="predicted"/>
<reference evidence="1" key="1">
    <citation type="journal article" date="2014" name="Front. Microbiol.">
        <title>High frequency of phylogenetically diverse reductive dehalogenase-homologous genes in deep subseafloor sedimentary metagenomes.</title>
        <authorList>
            <person name="Kawai M."/>
            <person name="Futagami T."/>
            <person name="Toyoda A."/>
            <person name="Takaki Y."/>
            <person name="Nishi S."/>
            <person name="Hori S."/>
            <person name="Arai W."/>
            <person name="Tsubouchi T."/>
            <person name="Morono Y."/>
            <person name="Uchiyama I."/>
            <person name="Ito T."/>
            <person name="Fujiyama A."/>
            <person name="Inagaki F."/>
            <person name="Takami H."/>
        </authorList>
    </citation>
    <scope>NUCLEOTIDE SEQUENCE</scope>
    <source>
        <strain evidence="1">Expedition CK06-06</strain>
    </source>
</reference>